<evidence type="ECO:0000313" key="3">
    <source>
        <dbReference type="EMBL" id="PFX18307.1"/>
    </source>
</evidence>
<feature type="compositionally biased region" description="Acidic residues" evidence="1">
    <location>
        <begin position="3709"/>
        <end position="3731"/>
    </location>
</feature>
<feature type="compositionally biased region" description="Polar residues" evidence="1">
    <location>
        <begin position="418"/>
        <end position="431"/>
    </location>
</feature>
<dbReference type="SUPFAM" id="SSF52540">
    <property type="entry name" value="P-loop containing nucleoside triphosphate hydrolases"/>
    <property type="match status" value="1"/>
</dbReference>
<dbReference type="InterPro" id="IPR031248">
    <property type="entry name" value="RNF213"/>
</dbReference>
<name>A0A2B4RPN8_STYPI</name>
<dbReference type="Pfam" id="PF18738">
    <property type="entry name" value="HEPN_DZIP3"/>
    <property type="match status" value="1"/>
</dbReference>
<feature type="domain" description="DZIP3-like HEPN" evidence="2">
    <location>
        <begin position="35"/>
        <end position="181"/>
    </location>
</feature>
<dbReference type="InterPro" id="IPR027417">
    <property type="entry name" value="P-loop_NTPase"/>
</dbReference>
<feature type="region of interest" description="Disordered" evidence="1">
    <location>
        <begin position="500"/>
        <end position="549"/>
    </location>
</feature>
<feature type="compositionally biased region" description="Polar residues" evidence="1">
    <location>
        <begin position="5019"/>
        <end position="5030"/>
    </location>
</feature>
<dbReference type="Proteomes" id="UP000225706">
    <property type="component" value="Unassembled WGS sequence"/>
</dbReference>
<keyword evidence="4" id="KW-1185">Reference proteome</keyword>
<feature type="region of interest" description="Disordered" evidence="1">
    <location>
        <begin position="382"/>
        <end position="437"/>
    </location>
</feature>
<sequence length="5042" mass="576277">MAYSKDTSNYARLCRLLVDKGSQALRDTFDKIHPPSDLQTILSQGIVRSKLQSLKNKKIINPKQWENLYPPVPSAVSSVNFDITLLAVLLRNICNLSFPHIGSDDLPPPEDESIQADIVRLRYYRNNIHAHAVKASMDDTSFESLWLEISDVLMRLGGNSYEDAIYELKNSCMDPEMEHYYQMMLESWSKDDESVKEKLDKMDETFGQKLGQIEDQVKNVLGILMNRKEEEEETLGQKLGQIEDQLKNLLGILMNRNEEEEATIKRGDLETLIKAITKLTERLESTTEQEEVAANGAAIKISALETATKRITKIIERFESRVEQDEVATNEATIKRGHLRASIKEITKITERLVSPTEQEAAANEESIKRMENETQPVNKELETAPEPDGTSQNQGQKDSDEDNTSLLGKSLADSKEGSSLTANQASNYSRKTLRRQNSVKKICAEFEKRISEGTQKAKQHRSFHGAQEFNSKTSQENSDVGYQLETIGNSSLIQSKKVLEKEERQSLQSSEQDMDTDSEEETHADSEDYSENRSETSGPSKRWHRVVRSFSGNVTEKEDRKLKDGENQYDVFNHPKKDLEDQKKSSILGQVFFVKRLYRDLGTSRNLKEILIDCECVLSGQNSLRPSGSIKYFTEWMELCFQSILSSHQSVYICSLTGHLLRSGESPQNVFDLLEKNVGLLTSLQDFSKNDLPPSSVESIKCVADALYRTSSSQAFLIFIKCCLNLLDPNYVMQKADKFFPHPCSEKQFDQQMTDVLDCLSAMKDLESRRKLCCSIIEHFPSVSCLWKLYAAISDRMPDVIDTALVEFSTVFSRCISSHRTQKPDLLQPWFWQQVPEKFKKNLADPFCEALTKQVQSQTVSSSEELTGLKSIVCDGTLQTSKHFCDLMLSIASQANIDVASIIPDILQIERFRTFWKTELSFENKKAHCLYWLLNFWNRENSTEKQIISLLEFSDFLCATHTLREDEELCNEIVKAVKNKILKQTFQSIMSAVTEAHIRGSEIQERLAKLLGEAARIPSGLGDHSKRTQLIHFLSCHIPKGRQIDLADDITDKVREILFLSILEPTRTAPERVPQFEKERTLREMLNSSEVWLPLLNAINPQSKLLEHPRVISALDALQWLAVQQTRHQIRVPFLLNLEEKEIQLLNEFLALKSIMETPCNPPNVDDWLPLFRMEISQAKMICDRFSKLKGTIQFLERVSRGIVEYCDLKSLSQKVNERDQLKSTLTLKDVFDKSYWNDLQRLVDFEKQTTEVRECTSFINIVRFCIKEEFSSCQRTMGEEVRFQDVISKVNVISVLSFLEIKGLPQVKEICIKILNSTSDPSSEEVSTLLHGIKNKDTLHHELQVISCFCGFRVCDEKKELFSTFLNFPTVCAKVRQLMSLFTALGFQAVEGEVSTIDLQDVVSSGCVTDLSLRRLCEIVRKENVREVDTKLDETLLTIMKTLQESNELILFLKETANEDLRLLIDVVEEHSDQFVSEATVSDLIDIHGFLRNVLAEKLQDPLTLLDRIKDCYSKLEKKVEMAAKIKQCGSNVHSLRWLYMNVAYREEMTREIISNALENGWYLVTANSKGLCDVHLSYRCERGAPKETTYNMADLQDLRSRALLIVNTDRKQDQLMQPQDDKAITSSVNQTLSDFTEQVELWILQKFCSQPSEMRNEQFSMAPVHDLLRFVDPELQHEDLRGFGSKSQAPIEHSGIESDLRAIGNALNNLFLPHRPKEMQLKLQRDLQTAVKPGELFVAVLEHDSKQTIPVVMSLFKNTETIENYQPLFKNTELSYPQPSQVLFCSSDTSWEEVERLLKRAFEAQKHSAAVKLHCLANVENLCNDVQFELVAAIRTYQESVVSPYLLCLVCCGGFHHHIVDQFSTTTLNVAGLSDFQLRKAFQNDFPYVFVVTSDLPGVGKTEVVHEHAAVTSKNAVTFPISGPLSRKDLVKKLSAIHISPSECIHFDVGDVDDPFLLDTFMFELVVLGMISSGTKIFHLPTKHVYIEIANTMKNWLQDSLPVTKCFSPLHIKADSYKDLVVSQEPLSPMQVVCQYLHAYESGFIETKDLDPRKLQPLSPEDCKRLLATHFMSTTEISYNIVESFTKVFSNQLLQFQASPFFKPKALKAALGPNHDARARLFDALLKVSREFASRSVLTCKNTQSEANTKEKAPEVLKKLQSSSKRAAVEMVERVEGMIKWADNNHLVIAFHDLQNLTVSALYRDLSKVPPKLKELLETQARKGAEIEDFTKLNHDELKERLHRIVGRAPGGNDVHRENTDYALTPDNILKMVLVIQRIKARIPVILMGETGCAGLSEKTATDEYSKLVYRVNPLPETMIDYVWDYGSLSREDERAYIGRMVQRITGNSDNLLADLLCTSQQCIREVDENHYCVSLRDAHRCIVLVKWFEKILQKRENLPLSSNSGQCESHGIARETTSEERAFVLALAHCYQSRLSTAEDRQGYRRRVCDCFEKHGRHHILQASFKAIVRAEQEDYLKRMEMAEGTAQNAALRENIFVMLVCILNRIPVFVVGKPGCSKSLSMQIIRSNLRGKDAKDPFLKSLPQLYVISHQGSESSTSDGILKVFDKARKYREHNKSDNVLPVVLLDEIGLAEVSKYNPLKVLHSLLEPSDGAFPDVSVVGISNWALDAAKINRAIHLSRPDPDVNDLTETGKSLRQVNSDSNAQYTAQTYPHDIDLRKLAEAYHRYQVSQRYANFHGLRDYYSLIKCLSSNTNHDTSTNLLHALRRNFGGVPTDVSIFEKVTESLQLNGEKCRFPVTQLIHDNLHDKLARHLMIITNGDSAIGILDQTFQSMDKEKITIFGSRFEEDLCEDYNYRMLSRIILCMERDCVLILRDLESIYGSLYDMLNQNYTVVGGRKNCRVALGAFSNPMCQVHDGFRCIVLIDERKVDYTDPPFLNRFEKQLLRFSDVLDDKEKDIIGTLNKWVKDICTIPDFESQFHEEDMFLGFCDDTLPSLVLKQCQDEEPKEEVVLEKCKQDLMLVATPDGFVRSLESSLAKSNFEEVQTLYNSYFQKPLHNGLEEYLKKSLENTQVNSKSGDANSGMRLLIMTHSNIHVNVTECLQGLLKCQTEKLSAFKSEKNLTKTLESFWRSNDTLLVLQCKPELDATHLLLAISIIEHQRQTQIREALQTENWQIKHVCIVIHVQRESKGDELESQRWQFSFQSGWKQVTIDTLEPLRLPITECLDVSVVDLLETKLSFTEVASDQFLWCFTRIRYPANRQPSVEDIVQLEQNLRSSSNSKILECFRELVKRWLNERDRNSRQLNARSWQFFVACDRQALIASSHLVGAIQHHVSHLVRQPLAKIVYFLEKESAWPKCLFKQKLSHEEELQVWSEVILNQEILNIDDIPYHQGAESYFVCERHLELRLPFASIFCNKVEQFQPLFAEDHRQLLLDTTNLDENEELSDTASELLIYKFSRRLRDKVPQLVELEYLHKNIGWYVEDLFDMKTGRFSNALSRDERVQFLKSAMAHHIKFSMDGDPSRVIAQLHSLFWLNESSYMTALQVYETCCYIEHVEFGKVYHTFTPVFEEMLFQDKRPHKKCLDGNKTLKQSYDELGESERVQAANVKFNEEEEGQVDKTTRPVDQHREQHENAQTKANEEPEEQKKQLPFAPTDNLRKGCFSNHRMGDSDDISDEKKIKSFQEGKFSDAAEGGRCEEALKSVLPEIEDYARKERNDRSLQQENHVEHRGNFEEIYSIAKEESDEEVEECSGDEGDSNEEDTESELQVNDIQDEAYGEKSIGFNEVLVKTLCSALFPTSDVIRSLNGYEGWQRTTTLFLSTVSRMQVQSPAYHFLRVCHDFATLVALSESLRQRYLYPLGELGKTGASEDYLSSQPVFEHVMNATDELKKEKNPPKALEDFIMLFYGRCIDSDLDTPWLFSILKRICCSEHKSYMELAGPLIHRIFLSEERIFPGVFEKLLHNLDSISEHPGLQVSSCALTSLPHDNKLDSPFAVVCCDLINEVGFLDIDFTTVVSSDDQPLLNFRRAFQTLTEPRENVNNRVFHLLCAAAYLKSFLASFCKFILQSPSYLEEDGKFSILLNEINAAFALNRTHQEHPTMGELQIYFLKEMRKELSMYEVCDRCGRSCKLPELRSIKGEEENLVGKLSSDPFQSLAEESQSQLALAALLEKRSLNPLENAISSLPNSVEKKVEMATVLAKSFYLIRSRRKLSDSEDKAISSFIVKFMNMETPYVELLLGITGQKDFNATGLCISPESSPADVQRAALILHLCIILASSFRSPGETKLAMMSYFVNPKASVDSYVLASGQCHVQPFSKHQNYVDLKLPKTTSTCCPCGMFFVVVDDGEKASCPSCEQNFKAGEIFIPKQMTQETTSPSKGYVVLINSGNISLCVRRLKPPEFRILNLFVHAALYGGYALGLIDESSLCNFMNTDHQDSSPSDLCFENISNDLKALCSLLNAKEEEIISFLHGVLDESASILTSVIVCHSLKERMSWEEEFASKFKPLLREFHPRKLLERTRRALENSLSPVQGKIEETDQPHFPSTEEGKMHVPRLLRVTLPKTFNGLKAFYMAAEDEEREKYPLLGLFLDFNDSLPLVAHLVPLVSWSRVVDSLLSRRLSRSDASTNVHDVIRSKTKTLEERNRLTETFKKFIDAFEAINPLLKEQLNQDVPHLSESSPISTCLVEKRGEGEFLCAAMETLQKIQNEFLQKVLSIAATGKSSALIFLKKDEGKCAIPIVPLQEAREKEVIRYPSEWSDDLLRYSHRNTEYGHGKEVCFDLARMEKELATRFLVGKAFLSTSDGLREFIFSRELFHTCKGILDELHKLIPQQPLKDMLRMRLSEHSLECVRELLEHMEIVLCLLKRHRIGKPDERLTEFTDKWFCGLRPFPKESLPEPHHEIQLMHVVALYEFLEDLLAESAAKRVHDMYRSPIPRHIKDKLAKTAILSGKSEADALNAITTALRRFIFRYLYSEKIRPEPGKCLAERMKESSLWPIDMYKSWESTEGESLVKFTQSTFPENLTIGHTYETLCLFQKRLRELEEAKQMSRCSVSKGGKTSVQRSRQLKGLPRFSLS</sequence>
<feature type="region of interest" description="Disordered" evidence="1">
    <location>
        <begin position="5019"/>
        <end position="5042"/>
    </location>
</feature>
<dbReference type="GO" id="GO:0004842">
    <property type="term" value="F:ubiquitin-protein transferase activity"/>
    <property type="evidence" value="ECO:0007669"/>
    <property type="project" value="InterPro"/>
</dbReference>
<feature type="compositionally biased region" description="Basic and acidic residues" evidence="1">
    <location>
        <begin position="522"/>
        <end position="535"/>
    </location>
</feature>
<reference evidence="4" key="1">
    <citation type="journal article" date="2017" name="bioRxiv">
        <title>Comparative analysis of the genomes of Stylophora pistillata and Acropora digitifera provides evidence for extensive differences between species of corals.</title>
        <authorList>
            <person name="Voolstra C.R."/>
            <person name="Li Y."/>
            <person name="Liew Y.J."/>
            <person name="Baumgarten S."/>
            <person name="Zoccola D."/>
            <person name="Flot J.-F."/>
            <person name="Tambutte S."/>
            <person name="Allemand D."/>
            <person name="Aranda M."/>
        </authorList>
    </citation>
    <scope>NUCLEOTIDE SEQUENCE [LARGE SCALE GENOMIC DNA]</scope>
</reference>
<feature type="compositionally biased region" description="Basic and acidic residues" evidence="1">
    <location>
        <begin position="3583"/>
        <end position="3614"/>
    </location>
</feature>
<dbReference type="InterPro" id="IPR041249">
    <property type="entry name" value="HEPN_DZIP3"/>
</dbReference>
<evidence type="ECO:0000256" key="1">
    <source>
        <dbReference type="SAM" id="MobiDB-lite"/>
    </source>
</evidence>
<dbReference type="PANTHER" id="PTHR22605">
    <property type="entry name" value="RZ-TYPE DOMAIN-CONTAINING PROTEIN"/>
    <property type="match status" value="1"/>
</dbReference>
<proteinExistence type="predicted"/>
<evidence type="ECO:0000259" key="2">
    <source>
        <dbReference type="Pfam" id="PF18738"/>
    </source>
</evidence>
<dbReference type="PANTHER" id="PTHR22605:SF1">
    <property type="entry name" value="RZ-TYPE DOMAIN-CONTAINING PROTEIN"/>
    <property type="match status" value="1"/>
</dbReference>
<protein>
    <submittedName>
        <fullName evidence="3">E3 ubiquitin-protein ligase RNF213</fullName>
    </submittedName>
</protein>
<accession>A0A2B4RPN8</accession>
<evidence type="ECO:0000313" key="4">
    <source>
        <dbReference type="Proteomes" id="UP000225706"/>
    </source>
</evidence>
<feature type="region of interest" description="Disordered" evidence="1">
    <location>
        <begin position="3707"/>
        <end position="3732"/>
    </location>
</feature>
<gene>
    <name evidence="3" type="primary">RNF213</name>
    <name evidence="3" type="ORF">AWC38_SpisGene17333</name>
</gene>
<dbReference type="Gene3D" id="3.40.50.300">
    <property type="entry name" value="P-loop containing nucleotide triphosphate hydrolases"/>
    <property type="match status" value="1"/>
</dbReference>
<feature type="region of interest" description="Disordered" evidence="1">
    <location>
        <begin position="354"/>
        <end position="373"/>
    </location>
</feature>
<dbReference type="EMBL" id="LSMT01000418">
    <property type="protein sequence ID" value="PFX18307.1"/>
    <property type="molecule type" value="Genomic_DNA"/>
</dbReference>
<dbReference type="GO" id="GO:0016887">
    <property type="term" value="F:ATP hydrolysis activity"/>
    <property type="evidence" value="ECO:0007669"/>
    <property type="project" value="InterPro"/>
</dbReference>
<feature type="region of interest" description="Disordered" evidence="1">
    <location>
        <begin position="454"/>
        <end position="478"/>
    </location>
</feature>
<comment type="caution">
    <text evidence="3">The sequence shown here is derived from an EMBL/GenBank/DDBJ whole genome shotgun (WGS) entry which is preliminary data.</text>
</comment>
<feature type="region of interest" description="Disordered" evidence="1">
    <location>
        <begin position="3575"/>
        <end position="3614"/>
    </location>
</feature>
<dbReference type="OrthoDB" id="6038459at2759"/>
<feature type="compositionally biased region" description="Polar residues" evidence="1">
    <location>
        <begin position="469"/>
        <end position="478"/>
    </location>
</feature>
<organism evidence="3 4">
    <name type="scientific">Stylophora pistillata</name>
    <name type="common">Smooth cauliflower coral</name>
    <dbReference type="NCBI Taxonomy" id="50429"/>
    <lineage>
        <taxon>Eukaryota</taxon>
        <taxon>Metazoa</taxon>
        <taxon>Cnidaria</taxon>
        <taxon>Anthozoa</taxon>
        <taxon>Hexacorallia</taxon>
        <taxon>Scleractinia</taxon>
        <taxon>Astrocoeniina</taxon>
        <taxon>Pocilloporidae</taxon>
        <taxon>Stylophora</taxon>
    </lineage>
</organism>